<dbReference type="AlphaFoldDB" id="A0A1H9N1E3"/>
<dbReference type="EMBL" id="FOGP01000001">
    <property type="protein sequence ID" value="SER29549.1"/>
    <property type="molecule type" value="Genomic_DNA"/>
</dbReference>
<dbReference type="InterPro" id="IPR010147">
    <property type="entry name" value="CRISPR-assoc_prot_CasD"/>
</dbReference>
<evidence type="ECO:0000313" key="4">
    <source>
        <dbReference type="Proteomes" id="UP000199128"/>
    </source>
</evidence>
<sequence>MSVLLLRLSGPMQAWGDSSRFVMRTTRREPTKSGVVGLLAAALGRSREESIEDIASLEFGVRADQPGQLLSDFQTERSLDGKKTMPLSTRYYLADAKFLVALQGNPEHLCEIADALDSPVWPLFLGRRSCPPDSPIKIGVFDEFEDVRVALKKHPWIASSRYQRAHVGDALEVSVDARDGEPCVSQSDFPLSYSGTGRRYANRPVYRFSVDAASLSNRTVEDESQSGNRVSRSSVTSGDLFDEHDPMGFF</sequence>
<dbReference type="NCBIfam" id="TIGR01868">
    <property type="entry name" value="casD_Cas5e"/>
    <property type="match status" value="1"/>
</dbReference>
<feature type="compositionally biased region" description="Polar residues" evidence="2">
    <location>
        <begin position="225"/>
        <end position="237"/>
    </location>
</feature>
<dbReference type="Pfam" id="PF09704">
    <property type="entry name" value="Cas_Cas5d"/>
    <property type="match status" value="1"/>
</dbReference>
<proteinExistence type="predicted"/>
<dbReference type="GO" id="GO:0043571">
    <property type="term" value="P:maintenance of CRISPR repeat elements"/>
    <property type="evidence" value="ECO:0007669"/>
    <property type="project" value="InterPro"/>
</dbReference>
<dbReference type="GO" id="GO:0003723">
    <property type="term" value="F:RNA binding"/>
    <property type="evidence" value="ECO:0007669"/>
    <property type="project" value="InterPro"/>
</dbReference>
<evidence type="ECO:0000256" key="2">
    <source>
        <dbReference type="SAM" id="MobiDB-lite"/>
    </source>
</evidence>
<dbReference type="RefSeq" id="WP_091007329.1">
    <property type="nucleotide sequence ID" value="NZ_FOGP01000001.1"/>
</dbReference>
<dbReference type="InterPro" id="IPR013422">
    <property type="entry name" value="CRISPR-assoc_prot_Cas5_N"/>
</dbReference>
<dbReference type="InterPro" id="IPR021124">
    <property type="entry name" value="CRISPR-assoc_prot_Cas5"/>
</dbReference>
<dbReference type="CDD" id="cd09645">
    <property type="entry name" value="Cas5_I-E"/>
    <property type="match status" value="1"/>
</dbReference>
<accession>A0A1H9N1E3</accession>
<dbReference type="GO" id="GO:0051607">
    <property type="term" value="P:defense response to virus"/>
    <property type="evidence" value="ECO:0007669"/>
    <property type="project" value="UniProtKB-KW"/>
</dbReference>
<feature type="region of interest" description="Disordered" evidence="2">
    <location>
        <begin position="218"/>
        <end position="250"/>
    </location>
</feature>
<evidence type="ECO:0000313" key="3">
    <source>
        <dbReference type="EMBL" id="SER29549.1"/>
    </source>
</evidence>
<protein>
    <submittedName>
        <fullName evidence="3">CRISPR system Cascade subunit CasD</fullName>
    </submittedName>
</protein>
<dbReference type="NCBIfam" id="TIGR02593">
    <property type="entry name" value="CRISPR_cas5"/>
    <property type="match status" value="1"/>
</dbReference>
<keyword evidence="1" id="KW-0051">Antiviral defense</keyword>
<feature type="compositionally biased region" description="Basic and acidic residues" evidence="2">
    <location>
        <begin position="241"/>
        <end position="250"/>
    </location>
</feature>
<dbReference type="Proteomes" id="UP000199128">
    <property type="component" value="Unassembled WGS sequence"/>
</dbReference>
<dbReference type="Gene3D" id="3.30.70.2660">
    <property type="match status" value="1"/>
</dbReference>
<gene>
    <name evidence="3" type="ORF">SAMN05216446_0094</name>
</gene>
<organism evidence="3 4">
    <name type="scientific">Parafannyhessea umbonata</name>
    <dbReference type="NCBI Taxonomy" id="604330"/>
    <lineage>
        <taxon>Bacteria</taxon>
        <taxon>Bacillati</taxon>
        <taxon>Actinomycetota</taxon>
        <taxon>Coriobacteriia</taxon>
        <taxon>Coriobacteriales</taxon>
        <taxon>Atopobiaceae</taxon>
        <taxon>Parafannyhessea</taxon>
    </lineage>
</organism>
<reference evidence="4" key="1">
    <citation type="submission" date="2016-10" db="EMBL/GenBank/DDBJ databases">
        <authorList>
            <person name="Varghese N."/>
            <person name="Submissions S."/>
        </authorList>
    </citation>
    <scope>NUCLEOTIDE SEQUENCE [LARGE SCALE GENOMIC DNA]</scope>
    <source>
        <strain evidence="4">KHGC19</strain>
    </source>
</reference>
<name>A0A1H9N1E3_9ACTN</name>
<evidence type="ECO:0000256" key="1">
    <source>
        <dbReference type="ARBA" id="ARBA00023118"/>
    </source>
</evidence>